<evidence type="ECO:0000313" key="6">
    <source>
        <dbReference type="Proteomes" id="UP000694892"/>
    </source>
</evidence>
<keyword evidence="1" id="KW-0430">Lectin</keyword>
<dbReference type="GO" id="GO:0030246">
    <property type="term" value="F:carbohydrate binding"/>
    <property type="evidence" value="ECO:0007669"/>
    <property type="project" value="UniProtKB-KW"/>
</dbReference>
<dbReference type="Proteomes" id="UP000694892">
    <property type="component" value="Chromosome 1L"/>
</dbReference>
<dbReference type="EMBL" id="CM004466">
    <property type="protein sequence ID" value="OCU00528.1"/>
    <property type="molecule type" value="Genomic_DNA"/>
</dbReference>
<feature type="transmembrane region" description="Helical" evidence="3">
    <location>
        <begin position="41"/>
        <end position="65"/>
    </location>
</feature>
<dbReference type="InterPro" id="IPR001304">
    <property type="entry name" value="C-type_lectin-like"/>
</dbReference>
<name>A0A974E0X5_XENLA</name>
<protein>
    <recommendedName>
        <fullName evidence="4">C-type lectin domain-containing protein</fullName>
    </recommendedName>
</protein>
<dbReference type="InterPro" id="IPR016186">
    <property type="entry name" value="C-type_lectin-like/link_sf"/>
</dbReference>
<dbReference type="Gene3D" id="3.10.100.10">
    <property type="entry name" value="Mannose-Binding Protein A, subunit A"/>
    <property type="match status" value="1"/>
</dbReference>
<keyword evidence="3" id="KW-0472">Membrane</keyword>
<reference evidence="6" key="1">
    <citation type="journal article" date="2016" name="Nature">
        <title>Genome evolution in the allotetraploid frog Xenopus laevis.</title>
        <authorList>
            <person name="Session A.M."/>
            <person name="Uno Y."/>
            <person name="Kwon T."/>
            <person name="Chapman J.A."/>
            <person name="Toyoda A."/>
            <person name="Takahashi S."/>
            <person name="Fukui A."/>
            <person name="Hikosaka A."/>
            <person name="Suzuki A."/>
            <person name="Kondo M."/>
            <person name="van Heeringen S.J."/>
            <person name="Quigley I."/>
            <person name="Heinz S."/>
            <person name="Ogino H."/>
            <person name="Ochi H."/>
            <person name="Hellsten U."/>
            <person name="Lyons J.B."/>
            <person name="Simakov O."/>
            <person name="Putnam N."/>
            <person name="Stites J."/>
            <person name="Kuroki Y."/>
            <person name="Tanaka T."/>
            <person name="Michiue T."/>
            <person name="Watanabe M."/>
            <person name="Bogdanovic O."/>
            <person name="Lister R."/>
            <person name="Georgiou G."/>
            <person name="Paranjpe S.S."/>
            <person name="van Kruijsbergen I."/>
            <person name="Shu S."/>
            <person name="Carlson J."/>
            <person name="Kinoshita T."/>
            <person name="Ohta Y."/>
            <person name="Mawaribuchi S."/>
            <person name="Jenkins J."/>
            <person name="Grimwood J."/>
            <person name="Schmutz J."/>
            <person name="Mitros T."/>
            <person name="Mozaffari S.V."/>
            <person name="Suzuki Y."/>
            <person name="Haramoto Y."/>
            <person name="Yamamoto T.S."/>
            <person name="Takagi C."/>
            <person name="Heald R."/>
            <person name="Miller K."/>
            <person name="Haudenschild C."/>
            <person name="Kitzman J."/>
            <person name="Nakayama T."/>
            <person name="Izutsu Y."/>
            <person name="Robert J."/>
            <person name="Fortriede J."/>
            <person name="Burns K."/>
            <person name="Lotay V."/>
            <person name="Karimi K."/>
            <person name="Yasuoka Y."/>
            <person name="Dichmann D.S."/>
            <person name="Flajnik M.F."/>
            <person name="Houston D.W."/>
            <person name="Shendure J."/>
            <person name="DuPasquier L."/>
            <person name="Vize P.D."/>
            <person name="Zorn A.M."/>
            <person name="Ito M."/>
            <person name="Marcotte E.M."/>
            <person name="Wallingford J.B."/>
            <person name="Ito Y."/>
            <person name="Asashima M."/>
            <person name="Ueno N."/>
            <person name="Matsuda Y."/>
            <person name="Veenstra G.J."/>
            <person name="Fujiyama A."/>
            <person name="Harland R.M."/>
            <person name="Taira M."/>
            <person name="Rokhsar D.S."/>
        </authorList>
    </citation>
    <scope>NUCLEOTIDE SEQUENCE [LARGE SCALE GENOMIC DNA]</scope>
    <source>
        <strain evidence="6">J</strain>
    </source>
</reference>
<organism evidence="5 6">
    <name type="scientific">Xenopus laevis</name>
    <name type="common">African clawed frog</name>
    <dbReference type="NCBI Taxonomy" id="8355"/>
    <lineage>
        <taxon>Eukaryota</taxon>
        <taxon>Metazoa</taxon>
        <taxon>Chordata</taxon>
        <taxon>Craniata</taxon>
        <taxon>Vertebrata</taxon>
        <taxon>Euteleostomi</taxon>
        <taxon>Amphibia</taxon>
        <taxon>Batrachia</taxon>
        <taxon>Anura</taxon>
        <taxon>Pipoidea</taxon>
        <taxon>Pipidae</taxon>
        <taxon>Xenopodinae</taxon>
        <taxon>Xenopus</taxon>
        <taxon>Xenopus</taxon>
    </lineage>
</organism>
<dbReference type="PROSITE" id="PS50041">
    <property type="entry name" value="C_TYPE_LECTIN_2"/>
    <property type="match status" value="1"/>
</dbReference>
<dbReference type="InterPro" id="IPR016187">
    <property type="entry name" value="CTDL_fold"/>
</dbReference>
<dbReference type="PANTHER" id="PTHR46746">
    <property type="entry name" value="KILLER CELL LECTIN-LIKE RECEPTOR SUBFAMILY F MEMBER 2"/>
    <property type="match status" value="1"/>
</dbReference>
<dbReference type="AlphaFoldDB" id="A0A974E0X5"/>
<dbReference type="InterPro" id="IPR033989">
    <property type="entry name" value="CD209-like_CTLD"/>
</dbReference>
<gene>
    <name evidence="5" type="ORF">XELAEV_18006305mg</name>
</gene>
<evidence type="ECO:0000256" key="1">
    <source>
        <dbReference type="ARBA" id="ARBA00022734"/>
    </source>
</evidence>
<keyword evidence="2" id="KW-1015">Disulfide bond</keyword>
<evidence type="ECO:0000256" key="2">
    <source>
        <dbReference type="ARBA" id="ARBA00023157"/>
    </source>
</evidence>
<evidence type="ECO:0000313" key="5">
    <source>
        <dbReference type="EMBL" id="OCU00528.1"/>
    </source>
</evidence>
<dbReference type="Pfam" id="PF00059">
    <property type="entry name" value="Lectin_C"/>
    <property type="match status" value="1"/>
</dbReference>
<feature type="domain" description="C-type lectin" evidence="4">
    <location>
        <begin position="132"/>
        <end position="250"/>
    </location>
</feature>
<evidence type="ECO:0000256" key="3">
    <source>
        <dbReference type="SAM" id="Phobius"/>
    </source>
</evidence>
<dbReference type="PANTHER" id="PTHR46746:SF9">
    <property type="entry name" value="CD209 ANTIGEN-LIKE PROTEIN C-LIKE"/>
    <property type="match status" value="1"/>
</dbReference>
<keyword evidence="3" id="KW-0812">Transmembrane</keyword>
<keyword evidence="3" id="KW-1133">Transmembrane helix</keyword>
<accession>A0A974E0X5</accession>
<sequence length="353" mass="40434">MESEITYAEIRFPQEPGGSKLTGGKIKSPLKKLPTSKRQHLLVVLTCCSLFFFCFIVMTIMYILASVNLPKASEEYKAINSTLLQHRAQSEELQLNYTKFLRCMIVSSQSCEVTNSSNSLKSHMCPVGWLIHNASCYYFSKDKLTWEQSKNVCESWDSHLLTINSLDEQKFITETRKCGNWWMGLNDLQKESEFRWVDGSAVEVMYWDRLQPDNYREAEHCATIGEIGCSRKDNNWNDDRCERPYSYVCEKEAETLLDFWIVAANKYNAIFMQNSEDTGGIQVLLLYTVVLFFSHTVTSTLSKIFTGKARTSPFSCCAIIPLFKPVLPLQVQNNISGVYTSLRQVHSPVFKSP</sequence>
<dbReference type="InterPro" id="IPR051379">
    <property type="entry name" value="C-type_Lectin_Receptor_IMM"/>
</dbReference>
<dbReference type="SMART" id="SM00034">
    <property type="entry name" value="CLECT"/>
    <property type="match status" value="1"/>
</dbReference>
<evidence type="ECO:0000259" key="4">
    <source>
        <dbReference type="PROSITE" id="PS50041"/>
    </source>
</evidence>
<proteinExistence type="predicted"/>
<dbReference type="SUPFAM" id="SSF56436">
    <property type="entry name" value="C-type lectin-like"/>
    <property type="match status" value="1"/>
</dbReference>
<dbReference type="CDD" id="cd03590">
    <property type="entry name" value="CLECT_DC-SIGN_like"/>
    <property type="match status" value="1"/>
</dbReference>